<sequence length="157" mass="17279">MATLATRAVVGLIGVKLNTLYSKPNSSFLGKKLNLKTISESSGQRKFSTLRSKNLVVFASGGQVFNFVHDLFLGVRVGLPCTVMECGDIIYRSTLPRSDGITVNIVGVILALGTLSYLLVWMVIFLRKIAIHISSEYGRRVEVVVEVALPWCFSVKR</sequence>
<protein>
    <submittedName>
        <fullName evidence="2">Serine threonine- kinase STN7, chloroplastic</fullName>
    </submittedName>
</protein>
<evidence type="ECO:0000256" key="1">
    <source>
        <dbReference type="SAM" id="Phobius"/>
    </source>
</evidence>
<evidence type="ECO:0000313" key="3">
    <source>
        <dbReference type="Proteomes" id="UP000594638"/>
    </source>
</evidence>
<keyword evidence="2" id="KW-0418">Kinase</keyword>
<dbReference type="GO" id="GO:0016301">
    <property type="term" value="F:kinase activity"/>
    <property type="evidence" value="ECO:0007669"/>
    <property type="project" value="UniProtKB-KW"/>
</dbReference>
<dbReference type="Gramene" id="OE9A065976T1">
    <property type="protein sequence ID" value="OE9A065976C1"/>
    <property type="gene ID" value="OE9A065976"/>
</dbReference>
<dbReference type="Proteomes" id="UP000594638">
    <property type="component" value="Unassembled WGS sequence"/>
</dbReference>
<keyword evidence="1" id="KW-0472">Membrane</keyword>
<comment type="caution">
    <text evidence="2">The sequence shown here is derived from an EMBL/GenBank/DDBJ whole genome shotgun (WGS) entry which is preliminary data.</text>
</comment>
<keyword evidence="2" id="KW-0808">Transferase</keyword>
<accession>A0A8S0Q342</accession>
<gene>
    <name evidence="2" type="ORF">OLEA9_A065976</name>
</gene>
<keyword evidence="1" id="KW-0812">Transmembrane</keyword>
<feature type="transmembrane region" description="Helical" evidence="1">
    <location>
        <begin position="101"/>
        <end position="126"/>
    </location>
</feature>
<reference evidence="2 3" key="1">
    <citation type="submission" date="2019-12" db="EMBL/GenBank/DDBJ databases">
        <authorList>
            <person name="Alioto T."/>
            <person name="Alioto T."/>
            <person name="Gomez Garrido J."/>
        </authorList>
    </citation>
    <scope>NUCLEOTIDE SEQUENCE [LARGE SCALE GENOMIC DNA]</scope>
</reference>
<dbReference type="EMBL" id="CACTIH010000437">
    <property type="protein sequence ID" value="CAA2960711.1"/>
    <property type="molecule type" value="Genomic_DNA"/>
</dbReference>
<name>A0A8S0Q342_OLEEU</name>
<evidence type="ECO:0000313" key="2">
    <source>
        <dbReference type="EMBL" id="CAA2960711.1"/>
    </source>
</evidence>
<keyword evidence="3" id="KW-1185">Reference proteome</keyword>
<keyword evidence="1" id="KW-1133">Transmembrane helix</keyword>
<organism evidence="2 3">
    <name type="scientific">Olea europaea subsp. europaea</name>
    <dbReference type="NCBI Taxonomy" id="158383"/>
    <lineage>
        <taxon>Eukaryota</taxon>
        <taxon>Viridiplantae</taxon>
        <taxon>Streptophyta</taxon>
        <taxon>Embryophyta</taxon>
        <taxon>Tracheophyta</taxon>
        <taxon>Spermatophyta</taxon>
        <taxon>Magnoliopsida</taxon>
        <taxon>eudicotyledons</taxon>
        <taxon>Gunneridae</taxon>
        <taxon>Pentapetalae</taxon>
        <taxon>asterids</taxon>
        <taxon>lamiids</taxon>
        <taxon>Lamiales</taxon>
        <taxon>Oleaceae</taxon>
        <taxon>Oleeae</taxon>
        <taxon>Olea</taxon>
    </lineage>
</organism>
<proteinExistence type="predicted"/>
<dbReference type="OrthoDB" id="10252171at2759"/>
<dbReference type="AlphaFoldDB" id="A0A8S0Q342"/>